<feature type="region of interest" description="Disordered" evidence="1">
    <location>
        <begin position="169"/>
        <end position="202"/>
    </location>
</feature>
<evidence type="ECO:0000313" key="2">
    <source>
        <dbReference type="EMBL" id="KAK4380134.1"/>
    </source>
</evidence>
<protein>
    <recommendedName>
        <fullName evidence="4">LysM domain-containing protein</fullName>
    </recommendedName>
</protein>
<dbReference type="Proteomes" id="UP001291623">
    <property type="component" value="Unassembled WGS sequence"/>
</dbReference>
<evidence type="ECO:0000313" key="3">
    <source>
        <dbReference type="Proteomes" id="UP001291623"/>
    </source>
</evidence>
<reference evidence="2" key="1">
    <citation type="submission" date="2023-12" db="EMBL/GenBank/DDBJ databases">
        <title>Genome assembly of Anisodus tanguticus.</title>
        <authorList>
            <person name="Wang Y.-J."/>
        </authorList>
    </citation>
    <scope>NUCLEOTIDE SEQUENCE</scope>
    <source>
        <strain evidence="2">KB-2021</strain>
        <tissue evidence="2">Leaf</tissue>
    </source>
</reference>
<organism evidence="2 3">
    <name type="scientific">Anisodus tanguticus</name>
    <dbReference type="NCBI Taxonomy" id="243964"/>
    <lineage>
        <taxon>Eukaryota</taxon>
        <taxon>Viridiplantae</taxon>
        <taxon>Streptophyta</taxon>
        <taxon>Embryophyta</taxon>
        <taxon>Tracheophyta</taxon>
        <taxon>Spermatophyta</taxon>
        <taxon>Magnoliopsida</taxon>
        <taxon>eudicotyledons</taxon>
        <taxon>Gunneridae</taxon>
        <taxon>Pentapetalae</taxon>
        <taxon>asterids</taxon>
        <taxon>lamiids</taxon>
        <taxon>Solanales</taxon>
        <taxon>Solanaceae</taxon>
        <taxon>Solanoideae</taxon>
        <taxon>Hyoscyameae</taxon>
        <taxon>Anisodus</taxon>
    </lineage>
</organism>
<comment type="caution">
    <text evidence="2">The sequence shown here is derived from an EMBL/GenBank/DDBJ whole genome shotgun (WGS) entry which is preliminary data.</text>
</comment>
<name>A0AAE1T203_9SOLA</name>
<keyword evidence="3" id="KW-1185">Reference proteome</keyword>
<evidence type="ECO:0000256" key="1">
    <source>
        <dbReference type="SAM" id="MobiDB-lite"/>
    </source>
</evidence>
<dbReference type="AlphaFoldDB" id="A0AAE1T203"/>
<gene>
    <name evidence="2" type="ORF">RND71_001996</name>
</gene>
<proteinExistence type="predicted"/>
<sequence length="202" mass="23288">MQAYLVESVFFATSHILAIVINTGSSTPATNGSRIQELIIIDNHINEVLFFEARNLEEDDQLGSSKLCDEIYVVEEGETLQTISDKYDDILYLDNKVYYSPLMEVCRWFHGCSGSLELKNPRWSSKDEERGGHGQRWQRCSVGFSGVVNSLKKMDSEESSVMDFAEAPAAMRGDRRRRGEKRGKKEREMREKREEFEEKMIK</sequence>
<accession>A0AAE1T203</accession>
<feature type="compositionally biased region" description="Basic and acidic residues" evidence="1">
    <location>
        <begin position="183"/>
        <end position="202"/>
    </location>
</feature>
<dbReference type="EMBL" id="JAVYJV010000001">
    <property type="protein sequence ID" value="KAK4380134.1"/>
    <property type="molecule type" value="Genomic_DNA"/>
</dbReference>
<evidence type="ECO:0008006" key="4">
    <source>
        <dbReference type="Google" id="ProtNLM"/>
    </source>
</evidence>